<feature type="region of interest" description="Disordered" evidence="2">
    <location>
        <begin position="68"/>
        <end position="92"/>
    </location>
</feature>
<feature type="domain" description="HTH cro/C1-type" evidence="3">
    <location>
        <begin position="8"/>
        <end position="62"/>
    </location>
</feature>
<feature type="compositionally biased region" description="Basic and acidic residues" evidence="2">
    <location>
        <begin position="69"/>
        <end position="92"/>
    </location>
</feature>
<evidence type="ECO:0000256" key="1">
    <source>
        <dbReference type="ARBA" id="ARBA00023125"/>
    </source>
</evidence>
<dbReference type="STRING" id="393762.SAMN05660472_01723"/>
<dbReference type="Gene3D" id="1.10.260.40">
    <property type="entry name" value="lambda repressor-like DNA-binding domains"/>
    <property type="match status" value="1"/>
</dbReference>
<dbReference type="CDD" id="cd00093">
    <property type="entry name" value="HTH_XRE"/>
    <property type="match status" value="1"/>
</dbReference>
<evidence type="ECO:0000259" key="3">
    <source>
        <dbReference type="PROSITE" id="PS50943"/>
    </source>
</evidence>
<name>A0A1G9DSW4_9FIRM</name>
<dbReference type="GO" id="GO:0003677">
    <property type="term" value="F:DNA binding"/>
    <property type="evidence" value="ECO:0007669"/>
    <property type="project" value="UniProtKB-KW"/>
</dbReference>
<keyword evidence="1" id="KW-0238">DNA-binding</keyword>
<dbReference type="InterPro" id="IPR036286">
    <property type="entry name" value="LexA/Signal_pep-like_sf"/>
</dbReference>
<keyword evidence="5" id="KW-1185">Reference proteome</keyword>
<dbReference type="Gene3D" id="2.10.109.10">
    <property type="entry name" value="Umud Fragment, subunit A"/>
    <property type="match status" value="1"/>
</dbReference>
<dbReference type="Pfam" id="PF01381">
    <property type="entry name" value="HTH_3"/>
    <property type="match status" value="1"/>
</dbReference>
<accession>A0A1G9DSW4</accession>
<evidence type="ECO:0000256" key="2">
    <source>
        <dbReference type="SAM" id="MobiDB-lite"/>
    </source>
</evidence>
<dbReference type="SMART" id="SM00530">
    <property type="entry name" value="HTH_XRE"/>
    <property type="match status" value="1"/>
</dbReference>
<evidence type="ECO:0000313" key="5">
    <source>
        <dbReference type="Proteomes" id="UP000198718"/>
    </source>
</evidence>
<dbReference type="InterPro" id="IPR001387">
    <property type="entry name" value="Cro/C1-type_HTH"/>
</dbReference>
<gene>
    <name evidence="4" type="ORF">SAMN05660472_01723</name>
</gene>
<dbReference type="RefSeq" id="WP_090553304.1">
    <property type="nucleotide sequence ID" value="NZ_FNFP01000003.1"/>
</dbReference>
<protein>
    <submittedName>
        <fullName evidence="4">Helix-turn-helix</fullName>
    </submittedName>
</protein>
<organism evidence="4 5">
    <name type="scientific">Natronincola ferrireducens</name>
    <dbReference type="NCBI Taxonomy" id="393762"/>
    <lineage>
        <taxon>Bacteria</taxon>
        <taxon>Bacillati</taxon>
        <taxon>Bacillota</taxon>
        <taxon>Clostridia</taxon>
        <taxon>Peptostreptococcales</taxon>
        <taxon>Natronincolaceae</taxon>
        <taxon>Natronincola</taxon>
    </lineage>
</organism>
<dbReference type="PANTHER" id="PTHR46558:SF3">
    <property type="entry name" value="TRANSCRIPTIONAL REGULATOR"/>
    <property type="match status" value="1"/>
</dbReference>
<dbReference type="InterPro" id="IPR010982">
    <property type="entry name" value="Lambda_DNA-bd_dom_sf"/>
</dbReference>
<dbReference type="PANTHER" id="PTHR46558">
    <property type="entry name" value="TRACRIPTIONAL REGULATORY PROTEIN-RELATED-RELATED"/>
    <property type="match status" value="1"/>
</dbReference>
<dbReference type="AlphaFoldDB" id="A0A1G9DSW4"/>
<evidence type="ECO:0000313" key="4">
    <source>
        <dbReference type="EMBL" id="SDK66973.1"/>
    </source>
</evidence>
<dbReference type="EMBL" id="FNFP01000003">
    <property type="protein sequence ID" value="SDK66973.1"/>
    <property type="molecule type" value="Genomic_DNA"/>
</dbReference>
<dbReference type="InterPro" id="IPR015927">
    <property type="entry name" value="Peptidase_S24_S26A/B/C"/>
</dbReference>
<sequence>MSRVGKAIQQQRMKKGITPKQLGKKCGVSEAFILDIEGGKKIINEKLLAQISKVLGGNLEENMVLEAPPQEKKEQETLEKKPQKFMETTSSKRREVEPLAQWGEALSNIIKQIPIYDMAMVDRKGYKSFPIIDKKVEGFHPDKLIYIQLEDDTLSEYRMKKGDRCLIYLNHEPMNGTFQLVEYDKKTYLRKVKRVEGNKIKLIKGTADSQAVIKEMKDIKILGKLIRVEIDF</sequence>
<dbReference type="Pfam" id="PF00717">
    <property type="entry name" value="Peptidase_S24"/>
    <property type="match status" value="1"/>
</dbReference>
<proteinExistence type="predicted"/>
<dbReference type="OrthoDB" id="14949at2"/>
<dbReference type="SUPFAM" id="SSF51306">
    <property type="entry name" value="LexA/Signal peptidase"/>
    <property type="match status" value="1"/>
</dbReference>
<reference evidence="4 5" key="1">
    <citation type="submission" date="2016-10" db="EMBL/GenBank/DDBJ databases">
        <authorList>
            <person name="de Groot N.N."/>
        </authorList>
    </citation>
    <scope>NUCLEOTIDE SEQUENCE [LARGE SCALE GENOMIC DNA]</scope>
    <source>
        <strain evidence="4 5">DSM 18346</strain>
    </source>
</reference>
<dbReference type="PROSITE" id="PS50943">
    <property type="entry name" value="HTH_CROC1"/>
    <property type="match status" value="1"/>
</dbReference>
<dbReference type="SUPFAM" id="SSF47413">
    <property type="entry name" value="lambda repressor-like DNA-binding domains"/>
    <property type="match status" value="1"/>
</dbReference>
<dbReference type="Proteomes" id="UP000198718">
    <property type="component" value="Unassembled WGS sequence"/>
</dbReference>